<dbReference type="GO" id="GO:0004519">
    <property type="term" value="F:endonuclease activity"/>
    <property type="evidence" value="ECO:0007669"/>
    <property type="project" value="UniProtKB-KW"/>
</dbReference>
<protein>
    <submittedName>
        <fullName evidence="2">HNH endonuclease</fullName>
    </submittedName>
</protein>
<keyword evidence="2" id="KW-0255">Endonuclease</keyword>
<reference evidence="2" key="1">
    <citation type="submission" date="2018-10" db="EMBL/GenBank/DDBJ databases">
        <authorList>
            <person name="Hariharan J."/>
            <person name="Choudoir M.J."/>
            <person name="Diebold P."/>
            <person name="Panke-Buisse K."/>
            <person name="Campbell A.N."/>
            <person name="Buckley D.H."/>
        </authorList>
    </citation>
    <scope>NUCLEOTIDE SEQUENCE</scope>
    <source>
        <strain evidence="2">Gb1</strain>
    </source>
</reference>
<feature type="compositionally biased region" description="Polar residues" evidence="1">
    <location>
        <begin position="222"/>
        <end position="235"/>
    </location>
</feature>
<organism evidence="2">
    <name type="scientific">Streptomyces sp. gb1(2016)</name>
    <dbReference type="NCBI Taxonomy" id="1828321"/>
    <lineage>
        <taxon>Bacteria</taxon>
        <taxon>Bacillati</taxon>
        <taxon>Actinomycetota</taxon>
        <taxon>Actinomycetes</taxon>
        <taxon>Kitasatosporales</taxon>
        <taxon>Streptomycetaceae</taxon>
        <taxon>Streptomyces</taxon>
    </lineage>
</organism>
<proteinExistence type="predicted"/>
<keyword evidence="2" id="KW-0378">Hydrolase</keyword>
<evidence type="ECO:0000256" key="1">
    <source>
        <dbReference type="SAM" id="MobiDB-lite"/>
    </source>
</evidence>
<dbReference type="InterPro" id="IPR003615">
    <property type="entry name" value="HNH_nuc"/>
</dbReference>
<comment type="caution">
    <text evidence="2">The sequence shown here is derived from an EMBL/GenBank/DDBJ whole genome shotgun (WGS) entry which is preliminary data.</text>
</comment>
<gene>
    <name evidence="2" type="ORF">EAO74_26330</name>
</gene>
<accession>A0A652KK76</accession>
<evidence type="ECO:0000313" key="2">
    <source>
        <dbReference type="EMBL" id="TXS24030.1"/>
    </source>
</evidence>
<name>A0A652KK76_9ACTN</name>
<feature type="region of interest" description="Disordered" evidence="1">
    <location>
        <begin position="215"/>
        <end position="235"/>
    </location>
</feature>
<keyword evidence="2" id="KW-0540">Nuclease</keyword>
<dbReference type="EMBL" id="RDBM01000037">
    <property type="protein sequence ID" value="TXS24030.1"/>
    <property type="molecule type" value="Genomic_DNA"/>
</dbReference>
<dbReference type="RefSeq" id="WP_147984950.1">
    <property type="nucleotide sequence ID" value="NZ_RDBM01000037.1"/>
</dbReference>
<sequence>MSQRKQYTRERLLEAAEHCSDIDEAIAFFGTRPYGQLRAYLLRRFAHFGIDVSHFSRCGSDTVASRPTQDTLRAAVADSRSLAELLRKLGRRDNTRQRHLVRQWLTEEGITTSHFLGQAHQRGRPAPTPTRRPEDLLVKHDGRRRTKTSLLRRALSEVGVPEQCGECGMDPFWRGDPITLEIDHINGDWSDDRAENLRLLCPNCHAVTSTWCRGGTHRTAHPQDSLTTSTTRPVP</sequence>
<dbReference type="AlphaFoldDB" id="A0A652KK76"/>
<dbReference type="CDD" id="cd00085">
    <property type="entry name" value="HNHc"/>
    <property type="match status" value="1"/>
</dbReference>